<protein>
    <recommendedName>
        <fullName evidence="4">ZP domain-containing protein</fullName>
    </recommendedName>
</protein>
<evidence type="ECO:0000313" key="6">
    <source>
        <dbReference type="Proteomes" id="UP000694541"/>
    </source>
</evidence>
<dbReference type="InterPro" id="IPR042235">
    <property type="entry name" value="ZP-C_dom"/>
</dbReference>
<feature type="region of interest" description="Disordered" evidence="2">
    <location>
        <begin position="377"/>
        <end position="398"/>
    </location>
</feature>
<evidence type="ECO:0000313" key="5">
    <source>
        <dbReference type="Ensembl" id="ENSANIP00000011829.1"/>
    </source>
</evidence>
<dbReference type="Ensembl" id="ENSANIT00000012236.1">
    <property type="protein sequence ID" value="ENSANIP00000011829.1"/>
    <property type="gene ID" value="ENSANIG00000007953.1"/>
</dbReference>
<name>A0A8B9MP86_9AVES</name>
<accession>A0A8B9MP86</accession>
<keyword evidence="3" id="KW-0472">Membrane</keyword>
<evidence type="ECO:0000256" key="3">
    <source>
        <dbReference type="SAM" id="Phobius"/>
    </source>
</evidence>
<dbReference type="PANTHER" id="PTHR11576:SF2">
    <property type="entry name" value="ZONA PELLUCIDA SPERM-BINDING PROTEIN 3"/>
    <property type="match status" value="1"/>
</dbReference>
<keyword evidence="3" id="KW-0812">Transmembrane</keyword>
<dbReference type="AlphaFoldDB" id="A0A8B9MP86"/>
<dbReference type="GO" id="GO:0032190">
    <property type="term" value="F:acrosin binding"/>
    <property type="evidence" value="ECO:0007669"/>
    <property type="project" value="TreeGrafter"/>
</dbReference>
<dbReference type="InterPro" id="IPR055355">
    <property type="entry name" value="ZP-C"/>
</dbReference>
<dbReference type="GO" id="GO:2000344">
    <property type="term" value="P:positive regulation of acrosome reaction"/>
    <property type="evidence" value="ECO:0007669"/>
    <property type="project" value="TreeGrafter"/>
</dbReference>
<dbReference type="GO" id="GO:0007339">
    <property type="term" value="P:binding of sperm to zona pellucida"/>
    <property type="evidence" value="ECO:0007669"/>
    <property type="project" value="TreeGrafter"/>
</dbReference>
<reference evidence="5" key="1">
    <citation type="submission" date="2025-08" db="UniProtKB">
        <authorList>
            <consortium name="Ensembl"/>
        </authorList>
    </citation>
    <scope>IDENTIFICATION</scope>
</reference>
<feature type="transmembrane region" description="Helical" evidence="3">
    <location>
        <begin position="328"/>
        <end position="350"/>
    </location>
</feature>
<dbReference type="PANTHER" id="PTHR11576">
    <property type="entry name" value="ZONA PELLUCIDA SPERM-BINDING PROTEIN 3"/>
    <property type="match status" value="1"/>
</dbReference>
<evidence type="ECO:0000256" key="1">
    <source>
        <dbReference type="ARBA" id="ARBA00023157"/>
    </source>
</evidence>
<dbReference type="FunFam" id="2.60.40.4100:FF:000002">
    <property type="entry name" value="Zona pellucida sperm-binding protein 3"/>
    <property type="match status" value="1"/>
</dbReference>
<evidence type="ECO:0000256" key="2">
    <source>
        <dbReference type="SAM" id="MobiDB-lite"/>
    </source>
</evidence>
<sequence>MLGVATAMCFPGTWSSRLHQPTYSLGELINIEASVSTDPRLPLRVFVDECVASPSTAAWLEYKVIADNGCLLDGQFGRSRFLPRRGDHFLRFQLDTFLFPNASGSQVCAGGVLGRSRTDGWARGRLGVIGGEPQGGSSGVAGGCLSLQIYLRCHLKAVAEGAGSTFGKACSYDPVAAAWRSPDGVNCSCCGSPAGCGGRRRRRLSGSGGKRTPSVGCASPTGAACAQRCLMGFSLQGSWGKPASVSVPWGCSRFCPARPQPPRGSPRHWSPVQHRLATPQSPWCGERRRIWVSASCPTVLGGGWGDPAIPLTLLSHPAGLAVPVPGTVLAMVAMCSILIAMGIAGCYCSVRRHRSGHGVGDPEAALGESRAVAMAPTTAGGAEATPENSLAPADPAIV</sequence>
<dbReference type="GO" id="GO:0031012">
    <property type="term" value="C:extracellular matrix"/>
    <property type="evidence" value="ECO:0007669"/>
    <property type="project" value="TreeGrafter"/>
</dbReference>
<feature type="compositionally biased region" description="Low complexity" evidence="2">
    <location>
        <begin position="377"/>
        <end position="387"/>
    </location>
</feature>
<feature type="domain" description="ZP" evidence="4">
    <location>
        <begin position="1"/>
        <end position="177"/>
    </location>
</feature>
<dbReference type="Gene3D" id="2.60.40.4100">
    <property type="entry name" value="Zona pellucida, ZP-C domain"/>
    <property type="match status" value="1"/>
</dbReference>
<evidence type="ECO:0000259" key="4">
    <source>
        <dbReference type="PROSITE" id="PS51034"/>
    </source>
</evidence>
<dbReference type="PROSITE" id="PS51034">
    <property type="entry name" value="ZP_2"/>
    <property type="match status" value="1"/>
</dbReference>
<proteinExistence type="predicted"/>
<keyword evidence="1" id="KW-1015">Disulfide bond</keyword>
<keyword evidence="6" id="KW-1185">Reference proteome</keyword>
<organism evidence="5 6">
    <name type="scientific">Accipiter nisus</name>
    <name type="common">Eurasian sparrowhawk</name>
    <dbReference type="NCBI Taxonomy" id="211598"/>
    <lineage>
        <taxon>Eukaryota</taxon>
        <taxon>Metazoa</taxon>
        <taxon>Chordata</taxon>
        <taxon>Craniata</taxon>
        <taxon>Vertebrata</taxon>
        <taxon>Euteleostomi</taxon>
        <taxon>Archelosauria</taxon>
        <taxon>Archosauria</taxon>
        <taxon>Dinosauria</taxon>
        <taxon>Saurischia</taxon>
        <taxon>Theropoda</taxon>
        <taxon>Coelurosauria</taxon>
        <taxon>Aves</taxon>
        <taxon>Neognathae</taxon>
        <taxon>Neoaves</taxon>
        <taxon>Telluraves</taxon>
        <taxon>Accipitrimorphae</taxon>
        <taxon>Accipitriformes</taxon>
        <taxon>Accipitridae</taxon>
        <taxon>Accipitrinae</taxon>
        <taxon>Accipiter</taxon>
    </lineage>
</organism>
<dbReference type="Pfam" id="PF00100">
    <property type="entry name" value="Zona_pellucida"/>
    <property type="match status" value="1"/>
</dbReference>
<feature type="region of interest" description="Disordered" evidence="2">
    <location>
        <begin position="196"/>
        <end position="218"/>
    </location>
</feature>
<keyword evidence="3" id="KW-1133">Transmembrane helix</keyword>
<dbReference type="GO" id="GO:0035803">
    <property type="term" value="P:egg coat formation"/>
    <property type="evidence" value="ECO:0007669"/>
    <property type="project" value="TreeGrafter"/>
</dbReference>
<reference evidence="5" key="2">
    <citation type="submission" date="2025-09" db="UniProtKB">
        <authorList>
            <consortium name="Ensembl"/>
        </authorList>
    </citation>
    <scope>IDENTIFICATION</scope>
</reference>
<dbReference type="Proteomes" id="UP000694541">
    <property type="component" value="Unplaced"/>
</dbReference>
<dbReference type="InterPro" id="IPR001507">
    <property type="entry name" value="ZP_dom"/>
</dbReference>